<feature type="region of interest" description="Disordered" evidence="2">
    <location>
        <begin position="611"/>
        <end position="645"/>
    </location>
</feature>
<feature type="compositionally biased region" description="Low complexity" evidence="2">
    <location>
        <begin position="77"/>
        <end position="91"/>
    </location>
</feature>
<sequence length="645" mass="71639">MSRLPPGSQQQYSDSQNSSAPRGYDNADYGNNYAPLQPAPSPAPTDVDQLNFNNLRITDDPYSQPSRSIGVQPGAFRSSPSLSHRSRSPQPEHYYHPAHRQASLPPQPHHVGQVDARIAQDPRSFQRRSPLPPQAPEQLDPYAGSGNYPAYVDYPPPEFPPPGHFSSPQQPPQPPPHGQPGSYGYEYQQGYQPPNGYYAEEDPYVQASSEYAYYDQGMRPQDYPAAYAGQAYGPTPYRQYSISSSSGNGGRHGRPSRPDEVAERPNYSPDAIERYRGKVKAAGDPASLLSFVKYLIEASAEAGENEADPKAAQKAKDALIQEALKILKRLATQGMGFGKPAYPEAQFYLANCYGNGSLGLPRDDDKAFNLYMQASKQNHAAATYRTAVCYEIGAGTKKDAHRAVQFYRKAAALGDTAAMYKLGMILLKGHLSQHKNPREAVTWLKRAAQNADASNPHALHEMGLLHEREDIQREIPSVIHDKEFAFEQFKKAADLGYEPSCYKLGLIYEQGLLGQPVNPQRSIYYYSKAAEKNYLEAALALSGWYLTGSEGVLQPSDDEAYLWARKAADMGLAKAEFAIGYYSENGIGTKQDPEEARRWYLRAAAQGYRKAQQRLTEMKHQGTARRMRPERHTRGQGNKDDCVIS</sequence>
<proteinExistence type="predicted"/>
<feature type="compositionally biased region" description="Polar residues" evidence="2">
    <location>
        <begin position="48"/>
        <end position="69"/>
    </location>
</feature>
<dbReference type="AlphaFoldDB" id="A0A9N8Z1N3"/>
<name>A0A9N8Z1N3_9GLOM</name>
<dbReference type="Pfam" id="PF08238">
    <property type="entry name" value="Sel1"/>
    <property type="match status" value="7"/>
</dbReference>
<feature type="region of interest" description="Disordered" evidence="2">
    <location>
        <begin position="1"/>
        <end position="203"/>
    </location>
</feature>
<accession>A0A9N8Z1N3</accession>
<feature type="region of interest" description="Disordered" evidence="2">
    <location>
        <begin position="238"/>
        <end position="267"/>
    </location>
</feature>
<dbReference type="Proteomes" id="UP000789572">
    <property type="component" value="Unassembled WGS sequence"/>
</dbReference>
<feature type="compositionally biased region" description="Low complexity" evidence="2">
    <location>
        <begin position="179"/>
        <end position="198"/>
    </location>
</feature>
<dbReference type="EMBL" id="CAJVPJ010000052">
    <property type="protein sequence ID" value="CAG8467205.1"/>
    <property type="molecule type" value="Genomic_DNA"/>
</dbReference>
<evidence type="ECO:0000256" key="2">
    <source>
        <dbReference type="SAM" id="MobiDB-lite"/>
    </source>
</evidence>
<feature type="compositionally biased region" description="Low complexity" evidence="2">
    <location>
        <begin position="8"/>
        <end position="19"/>
    </location>
</feature>
<dbReference type="PANTHER" id="PTHR46430">
    <property type="entry name" value="PROTEIN SKT5-RELATED"/>
    <property type="match status" value="1"/>
</dbReference>
<keyword evidence="4" id="KW-1185">Reference proteome</keyword>
<dbReference type="Gene3D" id="1.25.40.10">
    <property type="entry name" value="Tetratricopeptide repeat domain"/>
    <property type="match status" value="3"/>
</dbReference>
<comment type="caution">
    <text evidence="3">The sequence shown here is derived from an EMBL/GenBank/DDBJ whole genome shotgun (WGS) entry which is preliminary data.</text>
</comment>
<protein>
    <submittedName>
        <fullName evidence="3">7176_t:CDS:1</fullName>
    </submittedName>
</protein>
<dbReference type="InterPro" id="IPR051726">
    <property type="entry name" value="Chitin_Synth_Reg"/>
</dbReference>
<gene>
    <name evidence="3" type="ORF">POCULU_LOCUS856</name>
</gene>
<dbReference type="OrthoDB" id="272077at2759"/>
<evidence type="ECO:0000313" key="3">
    <source>
        <dbReference type="EMBL" id="CAG8467205.1"/>
    </source>
</evidence>
<dbReference type="SUPFAM" id="SSF81901">
    <property type="entry name" value="HCP-like"/>
    <property type="match status" value="1"/>
</dbReference>
<feature type="compositionally biased region" description="Pro residues" evidence="2">
    <location>
        <begin position="154"/>
        <end position="178"/>
    </location>
</feature>
<dbReference type="PANTHER" id="PTHR46430:SF3">
    <property type="entry name" value="ACTIVATOR OF C KINASE PROTEIN 1"/>
    <property type="match status" value="1"/>
</dbReference>
<evidence type="ECO:0000313" key="4">
    <source>
        <dbReference type="Proteomes" id="UP000789572"/>
    </source>
</evidence>
<feature type="compositionally biased region" description="Basic and acidic residues" evidence="2">
    <location>
        <begin position="630"/>
        <end position="645"/>
    </location>
</feature>
<evidence type="ECO:0000256" key="1">
    <source>
        <dbReference type="ARBA" id="ARBA00022737"/>
    </source>
</evidence>
<keyword evidence="1" id="KW-0677">Repeat</keyword>
<dbReference type="InterPro" id="IPR006597">
    <property type="entry name" value="Sel1-like"/>
</dbReference>
<dbReference type="InterPro" id="IPR011990">
    <property type="entry name" value="TPR-like_helical_dom_sf"/>
</dbReference>
<reference evidence="3" key="1">
    <citation type="submission" date="2021-06" db="EMBL/GenBank/DDBJ databases">
        <authorList>
            <person name="Kallberg Y."/>
            <person name="Tangrot J."/>
            <person name="Rosling A."/>
        </authorList>
    </citation>
    <scope>NUCLEOTIDE SEQUENCE</scope>
    <source>
        <strain evidence="3">IA702</strain>
    </source>
</reference>
<dbReference type="SMART" id="SM00671">
    <property type="entry name" value="SEL1"/>
    <property type="match status" value="7"/>
</dbReference>
<organism evidence="3 4">
    <name type="scientific">Paraglomus occultum</name>
    <dbReference type="NCBI Taxonomy" id="144539"/>
    <lineage>
        <taxon>Eukaryota</taxon>
        <taxon>Fungi</taxon>
        <taxon>Fungi incertae sedis</taxon>
        <taxon>Mucoromycota</taxon>
        <taxon>Glomeromycotina</taxon>
        <taxon>Glomeromycetes</taxon>
        <taxon>Paraglomerales</taxon>
        <taxon>Paraglomeraceae</taxon>
        <taxon>Paraglomus</taxon>
    </lineage>
</organism>